<dbReference type="GO" id="GO:0004407">
    <property type="term" value="F:histone deacetylase activity"/>
    <property type="evidence" value="ECO:0000318"/>
    <property type="project" value="GO_Central"/>
</dbReference>
<dbReference type="PANTHER" id="PTHR10625:SF11">
    <property type="entry name" value="HISTONE DEACETYLASE 14, CHLOROPLASTIC"/>
    <property type="match status" value="1"/>
</dbReference>
<dbReference type="GO" id="GO:0005737">
    <property type="term" value="C:cytoplasm"/>
    <property type="evidence" value="ECO:0000318"/>
    <property type="project" value="GO_Central"/>
</dbReference>
<evidence type="ECO:0000313" key="3">
    <source>
        <dbReference type="EMBL" id="KMZ65939.1"/>
    </source>
</evidence>
<organism evidence="3 4">
    <name type="scientific">Zostera marina</name>
    <name type="common">Eelgrass</name>
    <dbReference type="NCBI Taxonomy" id="29655"/>
    <lineage>
        <taxon>Eukaryota</taxon>
        <taxon>Viridiplantae</taxon>
        <taxon>Streptophyta</taxon>
        <taxon>Embryophyta</taxon>
        <taxon>Tracheophyta</taxon>
        <taxon>Spermatophyta</taxon>
        <taxon>Magnoliopsida</taxon>
        <taxon>Liliopsida</taxon>
        <taxon>Zosteraceae</taxon>
        <taxon>Zostera</taxon>
    </lineage>
</organism>
<dbReference type="EMBL" id="LFYR01000997">
    <property type="protein sequence ID" value="KMZ65939.1"/>
    <property type="molecule type" value="Genomic_DNA"/>
</dbReference>
<dbReference type="CDD" id="cd09992">
    <property type="entry name" value="HDAC_classII"/>
    <property type="match status" value="1"/>
</dbReference>
<dbReference type="OrthoDB" id="424012at2759"/>
<protein>
    <submittedName>
        <fullName evidence="3">Histone deacetylase 10</fullName>
    </submittedName>
</protein>
<dbReference type="InterPro" id="IPR023696">
    <property type="entry name" value="Ureohydrolase_dom_sf"/>
</dbReference>
<dbReference type="PANTHER" id="PTHR10625">
    <property type="entry name" value="HISTONE DEACETYLASE HDAC1-RELATED"/>
    <property type="match status" value="1"/>
</dbReference>
<comment type="cofactor">
    <cofactor evidence="1">
        <name>Zn(2+)</name>
        <dbReference type="ChEBI" id="CHEBI:29105"/>
    </cofactor>
</comment>
<comment type="caution">
    <text evidence="3">The sequence shown here is derived from an EMBL/GenBank/DDBJ whole genome shotgun (WGS) entry which is preliminary data.</text>
</comment>
<dbReference type="InterPro" id="IPR000286">
    <property type="entry name" value="HDACs"/>
</dbReference>
<dbReference type="Pfam" id="PF00850">
    <property type="entry name" value="Hist_deacetyl"/>
    <property type="match status" value="1"/>
</dbReference>
<dbReference type="STRING" id="29655.A0A0K9PAD8"/>
<evidence type="ECO:0000313" key="4">
    <source>
        <dbReference type="Proteomes" id="UP000036987"/>
    </source>
</evidence>
<dbReference type="InterPro" id="IPR023801">
    <property type="entry name" value="His_deacetylse_dom"/>
</dbReference>
<dbReference type="OMA" id="CTSPAMG"/>
<dbReference type="GO" id="GO:0000118">
    <property type="term" value="C:histone deacetylase complex"/>
    <property type="evidence" value="ECO:0000318"/>
    <property type="project" value="GO_Central"/>
</dbReference>
<name>A0A0K9PAD8_ZOSMR</name>
<dbReference type="GO" id="GO:0040029">
    <property type="term" value="P:epigenetic regulation of gene expression"/>
    <property type="evidence" value="ECO:0000318"/>
    <property type="project" value="GO_Central"/>
</dbReference>
<dbReference type="Gene3D" id="3.40.800.20">
    <property type="entry name" value="Histone deacetylase domain"/>
    <property type="match status" value="1"/>
</dbReference>
<dbReference type="InterPro" id="IPR037138">
    <property type="entry name" value="His_deacetylse_dom_sf"/>
</dbReference>
<accession>A0A0K9PAD8</accession>
<dbReference type="SUPFAM" id="SSF52768">
    <property type="entry name" value="Arginase/deacetylase"/>
    <property type="match status" value="1"/>
</dbReference>
<evidence type="ECO:0000256" key="1">
    <source>
        <dbReference type="ARBA" id="ARBA00001947"/>
    </source>
</evidence>
<dbReference type="Proteomes" id="UP000036987">
    <property type="component" value="Unassembled WGS sequence"/>
</dbReference>
<gene>
    <name evidence="3" type="ORF">ZOSMA_305G00160</name>
</gene>
<proteinExistence type="predicted"/>
<reference evidence="4" key="1">
    <citation type="journal article" date="2016" name="Nature">
        <title>The genome of the seagrass Zostera marina reveals angiosperm adaptation to the sea.</title>
        <authorList>
            <person name="Olsen J.L."/>
            <person name="Rouze P."/>
            <person name="Verhelst B."/>
            <person name="Lin Y.-C."/>
            <person name="Bayer T."/>
            <person name="Collen J."/>
            <person name="Dattolo E."/>
            <person name="De Paoli E."/>
            <person name="Dittami S."/>
            <person name="Maumus F."/>
            <person name="Michel G."/>
            <person name="Kersting A."/>
            <person name="Lauritano C."/>
            <person name="Lohaus R."/>
            <person name="Toepel M."/>
            <person name="Tonon T."/>
            <person name="Vanneste K."/>
            <person name="Amirebrahimi M."/>
            <person name="Brakel J."/>
            <person name="Bostroem C."/>
            <person name="Chovatia M."/>
            <person name="Grimwood J."/>
            <person name="Jenkins J.W."/>
            <person name="Jueterbock A."/>
            <person name="Mraz A."/>
            <person name="Stam W.T."/>
            <person name="Tice H."/>
            <person name="Bornberg-Bauer E."/>
            <person name="Green P.J."/>
            <person name="Pearson G.A."/>
            <person name="Procaccini G."/>
            <person name="Duarte C.M."/>
            <person name="Schmutz J."/>
            <person name="Reusch T.B.H."/>
            <person name="Van de Peer Y."/>
        </authorList>
    </citation>
    <scope>NUCLEOTIDE SEQUENCE [LARGE SCALE GENOMIC DNA]</scope>
    <source>
        <strain evidence="4">cv. Finnish</strain>
    </source>
</reference>
<dbReference type="AlphaFoldDB" id="A0A0K9PAD8"/>
<sequence length="425" mass="45803">MDLGNRLGLLQSTRIEHKLFFKLSLAFFTSPIAQAQIVERGSKIRKIHCSSRVSVDSSFCVFPDARIIFCTAPAMGHNKELHPESNLRVPAIMNALHQMELTSKFRGKDVVELQNFSPASVDDIALVHNTAYVLGLEKAMSITGDDGPVLIEGSGPTYATETTFQESLVAAGAGLSLVDAVVEASKITQNPPVGFALVRPPGHHAVPDGPMGFCVFGNVAVAARYAQIKHGLKRVLIIDFDVHHGNGTCDAFYNDPDVFFISTHQAGSYPGTGKLEQVGKGSGMGATLNLPLPGGSGDNTMRSVFEQVIAPCAQRFNPDIILVSAGYDGHVLDPLAGLQFTTATYYMLSSNIKQLAKELCGGRCVFFLEGGYNLDSLSSSVADCFRAFLGDRSWASEFDDPSVLYQEPTTKANQAIQMIKQVHSL</sequence>
<dbReference type="PRINTS" id="PR01270">
    <property type="entry name" value="HDASUPER"/>
</dbReference>
<keyword evidence="4" id="KW-1185">Reference proteome</keyword>
<feature type="domain" description="Histone deacetylase" evidence="2">
    <location>
        <begin position="82"/>
        <end position="387"/>
    </location>
</feature>
<evidence type="ECO:0000259" key="2">
    <source>
        <dbReference type="Pfam" id="PF00850"/>
    </source>
</evidence>